<dbReference type="PATRIC" id="fig|1961.12.peg.1343"/>
<dbReference type="Pfam" id="PF07812">
    <property type="entry name" value="TfuA"/>
    <property type="match status" value="1"/>
</dbReference>
<reference evidence="3" key="1">
    <citation type="submission" date="2015-07" db="EMBL/GenBank/DDBJ databases">
        <authorList>
            <consortium name="Consortium for Microbial Forensics and Genomics (microFORGE)"/>
            <person name="Knight B.M."/>
            <person name="Roberts D.P."/>
            <person name="Lin D."/>
            <person name="Hari K."/>
            <person name="Fletcher J."/>
            <person name="Melcher U."/>
            <person name="Blagden T."/>
            <person name="Winegar R.A."/>
        </authorList>
    </citation>
    <scope>NUCLEOTIDE SEQUENCE [LARGE SCALE GENOMIC DNA]</scope>
    <source>
        <strain evidence="3">NRRL B-1447</strain>
    </source>
</reference>
<dbReference type="Proteomes" id="UP000037084">
    <property type="component" value="Unassembled WGS sequence"/>
</dbReference>
<organism evidence="2 3">
    <name type="scientific">Streptomyces virginiae</name>
    <name type="common">Streptomyces cinnamonensis</name>
    <dbReference type="NCBI Taxonomy" id="1961"/>
    <lineage>
        <taxon>Bacteria</taxon>
        <taxon>Bacillati</taxon>
        <taxon>Actinomycetota</taxon>
        <taxon>Actinomycetes</taxon>
        <taxon>Kitasatosporales</taxon>
        <taxon>Streptomycetaceae</taxon>
        <taxon>Streptomyces</taxon>
    </lineage>
</organism>
<accession>A0A0L8N2Z0</accession>
<proteinExistence type="predicted"/>
<name>A0A0L8N2Z0_STRVG</name>
<evidence type="ECO:0000313" key="2">
    <source>
        <dbReference type="EMBL" id="KOG56910.1"/>
    </source>
</evidence>
<dbReference type="AlphaFoldDB" id="A0A0L8N2Z0"/>
<gene>
    <name evidence="2" type="ORF">ADK75_06115</name>
</gene>
<evidence type="ECO:0000259" key="1">
    <source>
        <dbReference type="Pfam" id="PF07812"/>
    </source>
</evidence>
<dbReference type="EMBL" id="LGUV01000026">
    <property type="protein sequence ID" value="KOG56910.1"/>
    <property type="molecule type" value="Genomic_DNA"/>
</dbReference>
<sequence>MSPTRPVIFIGPSLRAGDSPAALGMMDVRPPIRRGDIDVLSPDVRTVAIVDGVFFSEDSVSAREILSALRRGVHILGSSSMGALRAAELAPYGMEGIGEVYRMYADGEITSDGEVALTFNPETGLATSEPLVNVRNMLRLAINYGVIDVDSANSLLQVARQIYFVDLSYEMVIRRAREIVPCEILERISSFIKEHRIASDLKRSDALQTIARLEEIASSGEFHV</sequence>
<evidence type="ECO:0000313" key="3">
    <source>
        <dbReference type="Proteomes" id="UP000037084"/>
    </source>
</evidence>
<dbReference type="InterPro" id="IPR012924">
    <property type="entry name" value="TfuA_core"/>
</dbReference>
<feature type="domain" description="TfuA-like core" evidence="1">
    <location>
        <begin position="51"/>
        <end position="165"/>
    </location>
</feature>
<comment type="caution">
    <text evidence="2">The sequence shown here is derived from an EMBL/GenBank/DDBJ whole genome shotgun (WGS) entry which is preliminary data.</text>
</comment>
<protein>
    <recommendedName>
        <fullName evidence="1">TfuA-like core domain-containing protein</fullName>
    </recommendedName>
</protein>